<keyword evidence="4" id="KW-1185">Reference proteome</keyword>
<evidence type="ECO:0000313" key="4">
    <source>
        <dbReference type="Proteomes" id="UP000010121"/>
    </source>
</evidence>
<dbReference type="InterPro" id="IPR029063">
    <property type="entry name" value="SAM-dependent_MTases_sf"/>
</dbReference>
<proteinExistence type="predicted"/>
<organism evidence="3 4">
    <name type="scientific">Rhodobacter ferrooxidans</name>
    <dbReference type="NCBI Taxonomy" id="371731"/>
    <lineage>
        <taxon>Bacteria</taxon>
        <taxon>Pseudomonadati</taxon>
        <taxon>Pseudomonadota</taxon>
        <taxon>Alphaproteobacteria</taxon>
        <taxon>Rhodobacterales</taxon>
        <taxon>Rhodobacter group</taxon>
        <taxon>Rhodobacter</taxon>
    </lineage>
</organism>
<evidence type="ECO:0000256" key="1">
    <source>
        <dbReference type="SAM" id="MobiDB-lite"/>
    </source>
</evidence>
<evidence type="ECO:0000313" key="3">
    <source>
        <dbReference type="EMBL" id="EEW26299.1"/>
    </source>
</evidence>
<feature type="region of interest" description="Disordered" evidence="1">
    <location>
        <begin position="248"/>
        <end position="311"/>
    </location>
</feature>
<accession>C8RXQ1</accession>
<feature type="domain" description="Methyltransferase type 11" evidence="2">
    <location>
        <begin position="99"/>
        <end position="181"/>
    </location>
</feature>
<dbReference type="SUPFAM" id="SSF53335">
    <property type="entry name" value="S-adenosyl-L-methionine-dependent methyltransferases"/>
    <property type="match status" value="1"/>
</dbReference>
<dbReference type="AlphaFoldDB" id="C8RXQ1"/>
<dbReference type="Proteomes" id="UP000010121">
    <property type="component" value="Unassembled WGS sequence"/>
</dbReference>
<dbReference type="InterPro" id="IPR013216">
    <property type="entry name" value="Methyltransf_11"/>
</dbReference>
<dbReference type="eggNOG" id="COG0457">
    <property type="taxonomic scope" value="Bacteria"/>
</dbReference>
<evidence type="ECO:0000259" key="2">
    <source>
        <dbReference type="Pfam" id="PF08241"/>
    </source>
</evidence>
<gene>
    <name evidence="3" type="ORF">Rsw2DRAFT_0579</name>
</gene>
<dbReference type="GO" id="GO:0008757">
    <property type="term" value="F:S-adenosylmethionine-dependent methyltransferase activity"/>
    <property type="evidence" value="ECO:0007669"/>
    <property type="project" value="InterPro"/>
</dbReference>
<feature type="compositionally biased region" description="Low complexity" evidence="1">
    <location>
        <begin position="284"/>
        <end position="311"/>
    </location>
</feature>
<name>C8RXQ1_9RHOB</name>
<feature type="compositionally biased region" description="Basic and acidic residues" evidence="1">
    <location>
        <begin position="273"/>
        <end position="283"/>
    </location>
</feature>
<dbReference type="Gene3D" id="3.40.50.150">
    <property type="entry name" value="Vaccinia Virus protein VP39"/>
    <property type="match status" value="1"/>
</dbReference>
<comment type="caution">
    <text evidence="3">The sequence shown here is derived from an EMBL/GenBank/DDBJ whole genome shotgun (WGS) entry which is preliminary data.</text>
</comment>
<reference evidence="3 4" key="1">
    <citation type="submission" date="2009-08" db="EMBL/GenBank/DDBJ databases">
        <title>The draft genome of Rhodobacter sp. SW2.</title>
        <authorList>
            <consortium name="US DOE Joint Genome Institute (JGI-PGF)"/>
            <person name="Lucas S."/>
            <person name="Copeland A."/>
            <person name="Lapidus A."/>
            <person name="Glavina del Rio T."/>
            <person name="Tice H."/>
            <person name="Bruce D."/>
            <person name="Goodwin L."/>
            <person name="Pitluck S."/>
            <person name="Larimer F."/>
            <person name="Land M.L."/>
            <person name="Hauser L."/>
            <person name="Emerson D."/>
        </authorList>
    </citation>
    <scope>NUCLEOTIDE SEQUENCE [LARGE SCALE GENOMIC DNA]</scope>
    <source>
        <strain evidence="3 4">SW2</strain>
    </source>
</reference>
<dbReference type="CDD" id="cd02440">
    <property type="entry name" value="AdoMet_MTases"/>
    <property type="match status" value="1"/>
</dbReference>
<dbReference type="OrthoDB" id="7836265at2"/>
<protein>
    <recommendedName>
        <fullName evidence="2">Methyltransferase type 11 domain-containing protein</fullName>
    </recommendedName>
</protein>
<dbReference type="Pfam" id="PF08241">
    <property type="entry name" value="Methyltransf_11"/>
    <property type="match status" value="1"/>
</dbReference>
<dbReference type="EMBL" id="ACYY01000003">
    <property type="protein sequence ID" value="EEW26299.1"/>
    <property type="molecule type" value="Genomic_DNA"/>
</dbReference>
<sequence>MRYRFAKTRNGGQKGQISMAKGMFRRAVSDAEQLATASRQEGEDYVLFSYPDYDTYRKVQEAGNKAKLGAQYVKKSHIFFLARHLTEALGQVGFGLCHGVRRGKEQAWFRRVLKGAEVIGTDISETATQFPNTVQWDFHEPNPAWAGKADFVYSNSWDHAYDPGKAFRAWVESLKPGGVLLLDHSAGHQPRTTNALDPFGATEAGLMRILAESCGDLGQVSGVLDRSTEADYPCRVVVFTRSAVTAEAQVPAAAKTARPKAAAKPKPAPAPKAEARPKAEAKAKPAPKATVKAKAAPKAKAATAKAGTSTG</sequence>